<organism evidence="2 3">
    <name type="scientific">Vespula pensylvanica</name>
    <name type="common">Western yellow jacket</name>
    <name type="synonym">Wasp</name>
    <dbReference type="NCBI Taxonomy" id="30213"/>
    <lineage>
        <taxon>Eukaryota</taxon>
        <taxon>Metazoa</taxon>
        <taxon>Ecdysozoa</taxon>
        <taxon>Arthropoda</taxon>
        <taxon>Hexapoda</taxon>
        <taxon>Insecta</taxon>
        <taxon>Pterygota</taxon>
        <taxon>Neoptera</taxon>
        <taxon>Endopterygota</taxon>
        <taxon>Hymenoptera</taxon>
        <taxon>Apocrita</taxon>
        <taxon>Aculeata</taxon>
        <taxon>Vespoidea</taxon>
        <taxon>Vespidae</taxon>
        <taxon>Vespinae</taxon>
        <taxon>Vespula</taxon>
    </lineage>
</organism>
<keyword evidence="3" id="KW-1185">Reference proteome</keyword>
<sequence>MNTSLSPFCYASEKLCNSNKKENVRNFENRKSKLLITGRDSDNDASGGDGNGGGGRIWFSKNRQTEERSMGGIERTILPRNFDTPFSSCSS</sequence>
<evidence type="ECO:0000313" key="2">
    <source>
        <dbReference type="EMBL" id="KAF7427645.1"/>
    </source>
</evidence>
<comment type="caution">
    <text evidence="2">The sequence shown here is derived from an EMBL/GenBank/DDBJ whole genome shotgun (WGS) entry which is preliminary data.</text>
</comment>
<dbReference type="EMBL" id="JACSDY010000005">
    <property type="protein sequence ID" value="KAF7427645.1"/>
    <property type="molecule type" value="Genomic_DNA"/>
</dbReference>
<feature type="region of interest" description="Disordered" evidence="1">
    <location>
        <begin position="36"/>
        <end position="71"/>
    </location>
</feature>
<proteinExistence type="predicted"/>
<feature type="compositionally biased region" description="Gly residues" evidence="1">
    <location>
        <begin position="47"/>
        <end position="56"/>
    </location>
</feature>
<accession>A0A834P4K0</accession>
<protein>
    <submittedName>
        <fullName evidence="2">Uncharacterized protein</fullName>
    </submittedName>
</protein>
<gene>
    <name evidence="2" type="ORF">H0235_007339</name>
</gene>
<reference evidence="2" key="1">
    <citation type="journal article" date="2020" name="G3 (Bethesda)">
        <title>High-Quality Assemblies for Three Invasive Social Wasps from the &lt;i&gt;Vespula&lt;/i&gt; Genus.</title>
        <authorList>
            <person name="Harrop T.W.R."/>
            <person name="Guhlin J."/>
            <person name="McLaughlin G.M."/>
            <person name="Permina E."/>
            <person name="Stockwell P."/>
            <person name="Gilligan J."/>
            <person name="Le Lec M.F."/>
            <person name="Gruber M.A.M."/>
            <person name="Quinn O."/>
            <person name="Lovegrove M."/>
            <person name="Duncan E.J."/>
            <person name="Remnant E.J."/>
            <person name="Van Eeckhoven J."/>
            <person name="Graham B."/>
            <person name="Knapp R.A."/>
            <person name="Langford K.W."/>
            <person name="Kronenberg Z."/>
            <person name="Press M.O."/>
            <person name="Eacker S.M."/>
            <person name="Wilson-Rankin E.E."/>
            <person name="Purcell J."/>
            <person name="Lester P.J."/>
            <person name="Dearden P.K."/>
        </authorList>
    </citation>
    <scope>NUCLEOTIDE SEQUENCE</scope>
    <source>
        <strain evidence="2">Volc-1</strain>
    </source>
</reference>
<evidence type="ECO:0000313" key="3">
    <source>
        <dbReference type="Proteomes" id="UP000600918"/>
    </source>
</evidence>
<evidence type="ECO:0000256" key="1">
    <source>
        <dbReference type="SAM" id="MobiDB-lite"/>
    </source>
</evidence>
<dbReference type="Proteomes" id="UP000600918">
    <property type="component" value="Unassembled WGS sequence"/>
</dbReference>
<dbReference type="AlphaFoldDB" id="A0A834P4K0"/>
<name>A0A834P4K0_VESPE</name>